<dbReference type="AlphaFoldDB" id="A0A090IS36"/>
<organism evidence="6 7">
    <name type="scientific">Caldibacillus thermoamylovorans</name>
    <dbReference type="NCBI Taxonomy" id="35841"/>
    <lineage>
        <taxon>Bacteria</taxon>
        <taxon>Bacillati</taxon>
        <taxon>Bacillota</taxon>
        <taxon>Bacilli</taxon>
        <taxon>Bacillales</taxon>
        <taxon>Bacillaceae</taxon>
        <taxon>Caldibacillus</taxon>
    </lineage>
</organism>
<gene>
    <name evidence="6" type="ORF">BT1A1_0627</name>
</gene>
<name>A0A090IS36_9BACI</name>
<comment type="function">
    <text evidence="5">Bifunctional serine/threonine kinase and phosphorylase involved in the regulation of the pyruvate, phosphate dikinase (PPDK) by catalyzing its phosphorylation/dephosphorylation.</text>
</comment>
<sequence>MFTRLLIKGEKVITRQKVVHVVSDSVGETAELVVKAVASQFNGGHVEINRHSFIESTQDIDEAINSVDELNSLIAYTLVIPELKEYLDRRSAEKGIFSVDLLSPLLHVFEDFFKQEAKHQPKLIRRMDEAYFKKIEAIEFSVKYDDGKDPRGLKWADLVLIGVSRTSKTPLAMYLAHHGYRVANVPIVPEVAPPKEIFEIPRSKCVGLTISPEKLNEVRKERLKSMGLNAESNYASMERIFEELDYADRIMKRIGCPIIDVSNKAIEETANLIIHTLKRGRGL</sequence>
<evidence type="ECO:0000256" key="3">
    <source>
        <dbReference type="ARBA" id="ARBA00022741"/>
    </source>
</evidence>
<comment type="catalytic activity">
    <reaction evidence="5">
        <text>N(tele)-phospho-L-histidyl/O-phospho-L-threonyl-[pyruvate, phosphate dikinase] + phosphate + H(+) = N(tele)-phospho-L-histidyl/L-threonyl-[pyruvate, phosphate dikinase] + diphosphate</text>
        <dbReference type="Rhea" id="RHEA:43696"/>
        <dbReference type="Rhea" id="RHEA-COMP:10650"/>
        <dbReference type="Rhea" id="RHEA-COMP:10651"/>
        <dbReference type="ChEBI" id="CHEBI:15378"/>
        <dbReference type="ChEBI" id="CHEBI:30013"/>
        <dbReference type="ChEBI" id="CHEBI:33019"/>
        <dbReference type="ChEBI" id="CHEBI:43474"/>
        <dbReference type="ChEBI" id="CHEBI:61977"/>
        <dbReference type="ChEBI" id="CHEBI:83586"/>
        <dbReference type="EC" id="2.7.4.27"/>
    </reaction>
</comment>
<dbReference type="GO" id="GO:0043531">
    <property type="term" value="F:ADP binding"/>
    <property type="evidence" value="ECO:0007669"/>
    <property type="project" value="UniProtKB-UniRule"/>
</dbReference>
<keyword evidence="6" id="KW-0670">Pyruvate</keyword>
<keyword evidence="2 5" id="KW-0808">Transferase</keyword>
<proteinExistence type="inferred from homology"/>
<dbReference type="GO" id="GO:0005524">
    <property type="term" value="F:ATP binding"/>
    <property type="evidence" value="ECO:0007669"/>
    <property type="project" value="InterPro"/>
</dbReference>
<dbReference type="EC" id="2.7.11.32" evidence="5"/>
<dbReference type="HAMAP" id="MF_00921">
    <property type="entry name" value="PDRP"/>
    <property type="match status" value="1"/>
</dbReference>
<dbReference type="Pfam" id="PF03618">
    <property type="entry name" value="Kinase-PPPase"/>
    <property type="match status" value="1"/>
</dbReference>
<evidence type="ECO:0000256" key="2">
    <source>
        <dbReference type="ARBA" id="ARBA00022679"/>
    </source>
</evidence>
<dbReference type="EMBL" id="CCRF01000022">
    <property type="protein sequence ID" value="CEE00482.1"/>
    <property type="molecule type" value="Genomic_DNA"/>
</dbReference>
<comment type="catalytic activity">
    <reaction evidence="5">
        <text>N(tele)-phospho-L-histidyl/L-threonyl-[pyruvate, phosphate dikinase] + ADP = N(tele)-phospho-L-histidyl/O-phospho-L-threonyl-[pyruvate, phosphate dikinase] + AMP + H(+)</text>
        <dbReference type="Rhea" id="RHEA:43692"/>
        <dbReference type="Rhea" id="RHEA-COMP:10650"/>
        <dbReference type="Rhea" id="RHEA-COMP:10651"/>
        <dbReference type="ChEBI" id="CHEBI:15378"/>
        <dbReference type="ChEBI" id="CHEBI:30013"/>
        <dbReference type="ChEBI" id="CHEBI:61977"/>
        <dbReference type="ChEBI" id="CHEBI:83586"/>
        <dbReference type="ChEBI" id="CHEBI:456215"/>
        <dbReference type="ChEBI" id="CHEBI:456216"/>
        <dbReference type="EC" id="2.7.11.32"/>
    </reaction>
</comment>
<evidence type="ECO:0000256" key="1">
    <source>
        <dbReference type="ARBA" id="ARBA00022527"/>
    </source>
</evidence>
<keyword evidence="3 5" id="KW-0547">Nucleotide-binding</keyword>
<evidence type="ECO:0000256" key="4">
    <source>
        <dbReference type="ARBA" id="ARBA00022777"/>
    </source>
</evidence>
<dbReference type="GO" id="GO:0016776">
    <property type="term" value="F:phosphotransferase activity, phosphate group as acceptor"/>
    <property type="evidence" value="ECO:0007669"/>
    <property type="project" value="UniProtKB-UniRule"/>
</dbReference>
<evidence type="ECO:0000313" key="6">
    <source>
        <dbReference type="EMBL" id="CEE00482.1"/>
    </source>
</evidence>
<dbReference type="NCBIfam" id="NF003742">
    <property type="entry name" value="PRK05339.1"/>
    <property type="match status" value="1"/>
</dbReference>
<keyword evidence="7" id="KW-1185">Reference proteome</keyword>
<keyword evidence="1 5" id="KW-0723">Serine/threonine-protein kinase</keyword>
<keyword evidence="4 5" id="KW-0418">Kinase</keyword>
<evidence type="ECO:0000256" key="5">
    <source>
        <dbReference type="HAMAP-Rule" id="MF_00921"/>
    </source>
</evidence>
<feature type="binding site" evidence="5">
    <location>
        <begin position="162"/>
        <end position="169"/>
    </location>
    <ligand>
        <name>ADP</name>
        <dbReference type="ChEBI" id="CHEBI:456216"/>
    </ligand>
</feature>
<dbReference type="PANTHER" id="PTHR31756">
    <property type="entry name" value="PYRUVATE, PHOSPHATE DIKINASE REGULATORY PROTEIN 1, CHLOROPLASTIC"/>
    <property type="match status" value="1"/>
</dbReference>
<dbReference type="PANTHER" id="PTHR31756:SF3">
    <property type="entry name" value="PYRUVATE, PHOSPHATE DIKINASE REGULATORY PROTEIN 1, CHLOROPLASTIC"/>
    <property type="match status" value="1"/>
</dbReference>
<reference evidence="6 7" key="1">
    <citation type="submission" date="2014-07" db="EMBL/GenBank/DDBJ databases">
        <authorList>
            <person name="Wibberg Daniel"/>
        </authorList>
    </citation>
    <scope>NUCLEOTIDE SEQUENCE [LARGE SCALE GENOMIC DNA]</scope>
</reference>
<dbReference type="EC" id="2.7.4.27" evidence="5"/>
<evidence type="ECO:0000313" key="7">
    <source>
        <dbReference type="Proteomes" id="UP000040576"/>
    </source>
</evidence>
<dbReference type="InterPro" id="IPR005177">
    <property type="entry name" value="Kinase-pyrophosphorylase"/>
</dbReference>
<dbReference type="InterPro" id="IPR026565">
    <property type="entry name" value="PPDK_reg"/>
</dbReference>
<accession>A0A090IS36</accession>
<protein>
    <recommendedName>
        <fullName evidence="5">Putative pyruvate, phosphate dikinase regulatory protein</fullName>
        <shortName evidence="5">PPDK regulatory protein</shortName>
        <ecNumber evidence="5">2.7.11.32</ecNumber>
        <ecNumber evidence="5">2.7.4.27</ecNumber>
    </recommendedName>
</protein>
<comment type="similarity">
    <text evidence="5">Belongs to the pyruvate, phosphate/water dikinase regulatory protein family. PDRP subfamily.</text>
</comment>
<dbReference type="GO" id="GO:0004674">
    <property type="term" value="F:protein serine/threonine kinase activity"/>
    <property type="evidence" value="ECO:0007669"/>
    <property type="project" value="UniProtKB-UniRule"/>
</dbReference>
<dbReference type="Proteomes" id="UP000040576">
    <property type="component" value="Unassembled WGS sequence"/>
</dbReference>